<sequence length="126" mass="14686">MKNNNWDNQNIKVVLIFVVPKGMSDYKRQDIIMIEIPTDYAAQPVKDIHNIGDARSRKLAKQGIRNIGQLENALKKRKVENPDFLQNLFSDYLAERAEVEKWKFIESIPQFVYVSEGDYKIQPIFG</sequence>
<accession>A0AAD5UIA9</accession>
<comment type="caution">
    <text evidence="1">The sequence shown here is derived from an EMBL/GenBank/DDBJ whole genome shotgun (WGS) entry which is preliminary data.</text>
</comment>
<proteinExistence type="predicted"/>
<name>A0AAD5UIA9_9FUNG</name>
<reference evidence="1" key="1">
    <citation type="submission" date="2020-05" db="EMBL/GenBank/DDBJ databases">
        <title>Phylogenomic resolution of chytrid fungi.</title>
        <authorList>
            <person name="Stajich J.E."/>
            <person name="Amses K."/>
            <person name="Simmons R."/>
            <person name="Seto K."/>
            <person name="Myers J."/>
            <person name="Bonds A."/>
            <person name="Quandt C.A."/>
            <person name="Barry K."/>
            <person name="Liu P."/>
            <person name="Grigoriev I."/>
            <person name="Longcore J.E."/>
            <person name="James T.Y."/>
        </authorList>
    </citation>
    <scope>NUCLEOTIDE SEQUENCE</scope>
    <source>
        <strain evidence="1">PLAUS21</strain>
    </source>
</reference>
<organism evidence="1 2">
    <name type="scientific">Boothiomyces macroporosus</name>
    <dbReference type="NCBI Taxonomy" id="261099"/>
    <lineage>
        <taxon>Eukaryota</taxon>
        <taxon>Fungi</taxon>
        <taxon>Fungi incertae sedis</taxon>
        <taxon>Chytridiomycota</taxon>
        <taxon>Chytridiomycota incertae sedis</taxon>
        <taxon>Chytridiomycetes</taxon>
        <taxon>Rhizophydiales</taxon>
        <taxon>Terramycetaceae</taxon>
        <taxon>Boothiomyces</taxon>
    </lineage>
</organism>
<evidence type="ECO:0000313" key="1">
    <source>
        <dbReference type="EMBL" id="KAJ3256512.1"/>
    </source>
</evidence>
<keyword evidence="2" id="KW-1185">Reference proteome</keyword>
<dbReference type="EMBL" id="JADGKB010000050">
    <property type="protein sequence ID" value="KAJ3256512.1"/>
    <property type="molecule type" value="Genomic_DNA"/>
</dbReference>
<protein>
    <submittedName>
        <fullName evidence="1">Uncharacterized protein</fullName>
    </submittedName>
</protein>
<dbReference type="Proteomes" id="UP001210925">
    <property type="component" value="Unassembled WGS sequence"/>
</dbReference>
<evidence type="ECO:0000313" key="2">
    <source>
        <dbReference type="Proteomes" id="UP001210925"/>
    </source>
</evidence>
<gene>
    <name evidence="1" type="ORF">HK103_005510</name>
</gene>
<dbReference type="AlphaFoldDB" id="A0AAD5UIA9"/>